<feature type="compositionally biased region" description="Acidic residues" evidence="1">
    <location>
        <begin position="353"/>
        <end position="383"/>
    </location>
</feature>
<organism evidence="2 3">
    <name type="scientific">Mycolicibacter sinensis (strain JDM601)</name>
    <name type="common">Mycobacterium sinense</name>
    <dbReference type="NCBI Taxonomy" id="875328"/>
    <lineage>
        <taxon>Bacteria</taxon>
        <taxon>Bacillati</taxon>
        <taxon>Actinomycetota</taxon>
        <taxon>Actinomycetes</taxon>
        <taxon>Mycobacteriales</taxon>
        <taxon>Mycobacteriaceae</taxon>
        <taxon>Mycolicibacter</taxon>
    </lineage>
</organism>
<feature type="compositionally biased region" description="Acidic residues" evidence="1">
    <location>
        <begin position="335"/>
        <end position="345"/>
    </location>
</feature>
<feature type="region of interest" description="Disordered" evidence="1">
    <location>
        <begin position="326"/>
        <end position="442"/>
    </location>
</feature>
<reference evidence="3" key="1">
    <citation type="submission" date="2016-06" db="EMBL/GenBank/DDBJ databases">
        <authorList>
            <person name="Sutton G."/>
            <person name="Brinkac L."/>
            <person name="Sanka R."/>
            <person name="Adams M."/>
            <person name="Lau E."/>
            <person name="Mehaffy C."/>
            <person name="Tameris M."/>
            <person name="Hatherill M."/>
            <person name="Hanekom W."/>
            <person name="Mahomed H."/>
            <person name="Mcshane H."/>
        </authorList>
    </citation>
    <scope>NUCLEOTIDE SEQUENCE [LARGE SCALE GENOMIC DNA]</scope>
    <source>
        <strain evidence="3">852014-51077_SCH5608930-a</strain>
    </source>
</reference>
<dbReference type="RefSeq" id="WP_064855387.1">
    <property type="nucleotide sequence ID" value="NZ_LZIM01000012.1"/>
</dbReference>
<evidence type="ECO:0000313" key="3">
    <source>
        <dbReference type="Proteomes" id="UP000093985"/>
    </source>
</evidence>
<evidence type="ECO:0000313" key="2">
    <source>
        <dbReference type="EMBL" id="OBG05578.1"/>
    </source>
</evidence>
<sequence>MAQQYDVAGRLAEGREALAHNQTYVSACHRLGYRHPELTGYDGQLADCYDSEAGLDLRLLDADCAALGALADTADDAVRQQRAQLGEFATAWRGPGAEAAAVFLRRHCDAGAQLTARLRASATGCAVLRDELWRLVDSKVAAVLAIDEAVGAQRPAWLAAAHAVDSGAADEHATEVIEKQVMPHVDNNVRGVWASAVRPVRDGAAAAYRSATAAADVGAGVLFAIPGDLGPERPPDDPAPAAPAAIAPIAADLPSADAPAAAGDRPGAAAPEPTAAFEDLPVDPGLPAGLGVPGDLGLPSGGLPAGGSGLGGLGGLGGLIPRLADAFGDAGLGEPFDDPFEDTPEADEHGPEDHDDSEAEPADDDDAAADDPVDAELADETGPEPEPTGGESELASEQVAPAVEAGETENEPTSGPAPQPLADSPPKTPCEIAAQELPQVGQ</sequence>
<name>A0A1A2EJ32_MYCSD</name>
<dbReference type="EMBL" id="LZIN01000058">
    <property type="protein sequence ID" value="OBG05578.1"/>
    <property type="molecule type" value="Genomic_DNA"/>
</dbReference>
<gene>
    <name evidence="2" type="ORF">A5771_10095</name>
</gene>
<dbReference type="Proteomes" id="UP000093985">
    <property type="component" value="Unassembled WGS sequence"/>
</dbReference>
<evidence type="ECO:0000256" key="1">
    <source>
        <dbReference type="SAM" id="MobiDB-lite"/>
    </source>
</evidence>
<feature type="region of interest" description="Disordered" evidence="1">
    <location>
        <begin position="256"/>
        <end position="276"/>
    </location>
</feature>
<proteinExistence type="predicted"/>
<feature type="compositionally biased region" description="Low complexity" evidence="1">
    <location>
        <begin position="256"/>
        <end position="273"/>
    </location>
</feature>
<accession>A0A1A2EJ32</accession>
<dbReference type="OrthoDB" id="4727254at2"/>
<protein>
    <submittedName>
        <fullName evidence="2">Uncharacterized protein</fullName>
    </submittedName>
</protein>
<dbReference type="AlphaFoldDB" id="A0A1A2EJ32"/>
<comment type="caution">
    <text evidence="2">The sequence shown here is derived from an EMBL/GenBank/DDBJ whole genome shotgun (WGS) entry which is preliminary data.</text>
</comment>